<dbReference type="EnsemblPlants" id="Kaladp0011s1318.1.v1.1">
    <property type="protein sequence ID" value="Kaladp0011s1318.1.v1.1"/>
    <property type="gene ID" value="Kaladp0011s1318.v1.1"/>
</dbReference>
<dbReference type="EnsemblPlants" id="Kaladp0011s1318.4.v1.1">
    <property type="protein sequence ID" value="Kaladp0011s1318.4.v1.1"/>
    <property type="gene ID" value="Kaladp0011s1318.v1.1"/>
</dbReference>
<dbReference type="Pfam" id="PF08590">
    <property type="entry name" value="DUF1771"/>
    <property type="match status" value="1"/>
</dbReference>
<feature type="domain" description="DUF1771" evidence="2">
    <location>
        <begin position="325"/>
        <end position="390"/>
    </location>
</feature>
<keyword evidence="4" id="KW-1185">Reference proteome</keyword>
<dbReference type="Gramene" id="Kaladp0011s1318.4.v1.1">
    <property type="protein sequence ID" value="Kaladp0011s1318.4.v1.1"/>
    <property type="gene ID" value="Kaladp0011s1318.v1.1"/>
</dbReference>
<dbReference type="PANTHER" id="PTHR47872">
    <property type="entry name" value="NUCLEAR RNA EXPORT FACTOR SDE5-RELATED"/>
    <property type="match status" value="1"/>
</dbReference>
<feature type="region of interest" description="Disordered" evidence="1">
    <location>
        <begin position="273"/>
        <end position="304"/>
    </location>
</feature>
<organism evidence="3 4">
    <name type="scientific">Kalanchoe fedtschenkoi</name>
    <name type="common">Lavender scallops</name>
    <name type="synonym">South American air plant</name>
    <dbReference type="NCBI Taxonomy" id="63787"/>
    <lineage>
        <taxon>Eukaryota</taxon>
        <taxon>Viridiplantae</taxon>
        <taxon>Streptophyta</taxon>
        <taxon>Embryophyta</taxon>
        <taxon>Tracheophyta</taxon>
        <taxon>Spermatophyta</taxon>
        <taxon>Magnoliopsida</taxon>
        <taxon>eudicotyledons</taxon>
        <taxon>Gunneridae</taxon>
        <taxon>Pentapetalae</taxon>
        <taxon>Saxifragales</taxon>
        <taxon>Crassulaceae</taxon>
        <taxon>Kalanchoe</taxon>
    </lineage>
</organism>
<accession>A0A7N0ZQF3</accession>
<dbReference type="Gramene" id="Kaladp0011s1318.1.v1.1">
    <property type="protein sequence ID" value="Kaladp0011s1318.1.v1.1"/>
    <property type="gene ID" value="Kaladp0011s1318.v1.1"/>
</dbReference>
<dbReference type="SMART" id="SM01162">
    <property type="entry name" value="DUF1771"/>
    <property type="match status" value="1"/>
</dbReference>
<protein>
    <recommendedName>
        <fullName evidence="2">DUF1771 domain-containing protein</fullName>
    </recommendedName>
</protein>
<evidence type="ECO:0000259" key="2">
    <source>
        <dbReference type="SMART" id="SM01162"/>
    </source>
</evidence>
<dbReference type="InterPro" id="IPR013899">
    <property type="entry name" value="DUF1771"/>
</dbReference>
<dbReference type="Pfam" id="PF24767">
    <property type="entry name" value="UBA_At5g58720"/>
    <property type="match status" value="1"/>
</dbReference>
<dbReference type="InterPro" id="IPR056254">
    <property type="entry name" value="At5g58720/SDE5-like_UBA-like"/>
</dbReference>
<evidence type="ECO:0000313" key="4">
    <source>
        <dbReference type="Proteomes" id="UP000594263"/>
    </source>
</evidence>
<dbReference type="OMA" id="ITMKEYY"/>
<dbReference type="AlphaFoldDB" id="A0A7N0ZQF3"/>
<reference evidence="3" key="1">
    <citation type="submission" date="2021-01" db="UniProtKB">
        <authorList>
            <consortium name="EnsemblPlants"/>
        </authorList>
    </citation>
    <scope>IDENTIFICATION</scope>
</reference>
<sequence>MSFPSCSSSNGHKHAEVEELERLLDAFGSMFSLEDISSAYWEAKRDVTVTGEILFTRIGSHGRVSDEVELAVLSSLESPYRPETSKSMLIGQLNERSLNKGKKLLGEEYARSGQPTSRPLETSNPNKIHSTNLQINESASNKDVEIMSEGVRKMHRDVEDFVFQMLGRDFHLDMNVIRAVLGQCGYDVSKGIERLLDISASTLEKSDDVISSDAANPSRSTRIEMEYSLAQPSHRSMDASKSKSKKRNNNLQGAEKEVLLALFSAPSIQEQKPEYCPLSKRRQRSRSGAFGTPVAAPPETPNNFRRTVTMESKITDGDTDEGEHSFEVLRQAVKEYWVTMKEYFKAAVEAFSDGDLVRATKLLEQGHVFSERAKEADARSAEMLFRARDEDMSLDLRDYKPSEAVRLIRSHLTTVSGIPSIEYLKLRIGTGVEDKKGARKRRILQELEAESIKWTEEQNGEFISIRVDKIDPKQFSFAKAK</sequence>
<proteinExistence type="predicted"/>
<dbReference type="PANTHER" id="PTHR47872:SF1">
    <property type="entry name" value="NUCLEAR RNA EXPORT FACTOR SDE5-RELATED"/>
    <property type="match status" value="1"/>
</dbReference>
<evidence type="ECO:0000256" key="1">
    <source>
        <dbReference type="SAM" id="MobiDB-lite"/>
    </source>
</evidence>
<name>A0A7N0ZQF3_KALFE</name>
<feature type="region of interest" description="Disordered" evidence="1">
    <location>
        <begin position="228"/>
        <end position="249"/>
    </location>
</feature>
<dbReference type="Proteomes" id="UP000594263">
    <property type="component" value="Unplaced"/>
</dbReference>
<evidence type="ECO:0000313" key="3">
    <source>
        <dbReference type="EnsemblPlants" id="Kaladp0011s1318.4.v1.1"/>
    </source>
</evidence>